<feature type="chain" id="PRO_5011908749" evidence="2">
    <location>
        <begin position="27"/>
        <end position="195"/>
    </location>
</feature>
<evidence type="ECO:0000313" key="5">
    <source>
        <dbReference type="EMBL" id="PAB57186.1"/>
    </source>
</evidence>
<feature type="signal peptide" evidence="2">
    <location>
        <begin position="1"/>
        <end position="26"/>
    </location>
</feature>
<protein>
    <submittedName>
        <fullName evidence="5">Beta-propeller domain-containing protein</fullName>
    </submittedName>
</protein>
<dbReference type="Proteomes" id="UP000216448">
    <property type="component" value="Unassembled WGS sequence"/>
</dbReference>
<keyword evidence="2" id="KW-0732">Signal</keyword>
<dbReference type="InterPro" id="IPR007621">
    <property type="entry name" value="TPM_dom"/>
</dbReference>
<keyword evidence="1" id="KW-0472">Membrane</keyword>
<proteinExistence type="predicted"/>
<dbReference type="EMBL" id="NIBB01000017">
    <property type="protein sequence ID" value="PAB52885.1"/>
    <property type="molecule type" value="Genomic_DNA"/>
</dbReference>
<dbReference type="Proteomes" id="UP000216008">
    <property type="component" value="Unassembled WGS sequence"/>
</dbReference>
<dbReference type="RefSeq" id="WP_012845573.1">
    <property type="nucleotide sequence ID" value="NZ_CP021703.1"/>
</dbReference>
<evidence type="ECO:0000313" key="7">
    <source>
        <dbReference type="Proteomes" id="UP000216448"/>
    </source>
</evidence>
<evidence type="ECO:0000256" key="1">
    <source>
        <dbReference type="SAM" id="Phobius"/>
    </source>
</evidence>
<dbReference type="EMBL" id="NIBD01000003">
    <property type="protein sequence ID" value="PAB57186.1"/>
    <property type="molecule type" value="Genomic_DNA"/>
</dbReference>
<accession>A0A1Z1N899</accession>
<dbReference type="AlphaFoldDB" id="A0A1Z1N899"/>
<evidence type="ECO:0000256" key="2">
    <source>
        <dbReference type="SAM" id="SignalP"/>
    </source>
</evidence>
<keyword evidence="1" id="KW-1133">Transmembrane helix</keyword>
<organism evidence="5 6">
    <name type="scientific">Lactobacillus johnsonii</name>
    <dbReference type="NCBI Taxonomy" id="33959"/>
    <lineage>
        <taxon>Bacteria</taxon>
        <taxon>Bacillati</taxon>
        <taxon>Bacillota</taxon>
        <taxon>Bacilli</taxon>
        <taxon>Lactobacillales</taxon>
        <taxon>Lactobacillaceae</taxon>
        <taxon>Lactobacillus</taxon>
    </lineage>
</organism>
<name>A0A1Z1N899_LACJH</name>
<keyword evidence="1" id="KW-0812">Transmembrane</keyword>
<reference evidence="6 7" key="1">
    <citation type="submission" date="2017-05" db="EMBL/GenBank/DDBJ databases">
        <title>Lactobacillus johnsonii from commercial turkeys.</title>
        <authorList>
            <person name="Johnson T.J."/>
            <person name="Youmans B."/>
        </authorList>
    </citation>
    <scope>NUCLEOTIDE SEQUENCE [LARGE SCALE GENOMIC DNA]</scope>
    <source>
        <strain evidence="5 6">UMNLJ114</strain>
        <strain evidence="4 7">UMNLJ54</strain>
    </source>
</reference>
<feature type="domain" description="TPM" evidence="3">
    <location>
        <begin position="26"/>
        <end position="138"/>
    </location>
</feature>
<evidence type="ECO:0000313" key="4">
    <source>
        <dbReference type="EMBL" id="PAB52885.1"/>
    </source>
</evidence>
<gene>
    <name evidence="4" type="ORF">A3P64_03895</name>
    <name evidence="5" type="ORF">A3Q24_00695</name>
</gene>
<dbReference type="Pfam" id="PF04536">
    <property type="entry name" value="TPM_phosphatase"/>
    <property type="match status" value="1"/>
</dbReference>
<dbReference type="Gene3D" id="3.10.310.50">
    <property type="match status" value="1"/>
</dbReference>
<comment type="caution">
    <text evidence="5">The sequence shown here is derived from an EMBL/GenBank/DDBJ whole genome shotgun (WGS) entry which is preliminary data.</text>
</comment>
<sequence>MKNKFISFGILLISFLLFTASTASFVSDPQNLFNNQTKELVTQKNKEYQKTKNKPEVRILSLKNSNDINKIRPMKNQVIIVAALQNKRKNVQILVGKNYQDVLTQNKCSNIIRYAGDKLRSEKKSSFNSGILLVFNACATLIAQKDKLSYDKNSLTQEELQKIDHPQSVSLVWGLVIAALISFGLVLFKSTRKPH</sequence>
<evidence type="ECO:0000313" key="6">
    <source>
        <dbReference type="Proteomes" id="UP000216008"/>
    </source>
</evidence>
<evidence type="ECO:0000259" key="3">
    <source>
        <dbReference type="Pfam" id="PF04536"/>
    </source>
</evidence>
<feature type="transmembrane region" description="Helical" evidence="1">
    <location>
        <begin position="170"/>
        <end position="188"/>
    </location>
</feature>